<keyword evidence="4" id="KW-1185">Reference proteome</keyword>
<evidence type="ECO:0000313" key="3">
    <source>
        <dbReference type="EMBL" id="PWR00218.1"/>
    </source>
</evidence>
<dbReference type="PANTHER" id="PTHR12526">
    <property type="entry name" value="GLYCOSYLTRANSFERASE"/>
    <property type="match status" value="1"/>
</dbReference>
<evidence type="ECO:0000313" key="4">
    <source>
        <dbReference type="Proteomes" id="UP000245539"/>
    </source>
</evidence>
<feature type="domain" description="Glycosyltransferase subfamily 4-like N-terminal" evidence="2">
    <location>
        <begin position="13"/>
        <end position="151"/>
    </location>
</feature>
<evidence type="ECO:0000259" key="2">
    <source>
        <dbReference type="Pfam" id="PF13439"/>
    </source>
</evidence>
<feature type="domain" description="Glycosyl transferase family 1" evidence="1">
    <location>
        <begin position="164"/>
        <end position="312"/>
    </location>
</feature>
<dbReference type="Pfam" id="PF13439">
    <property type="entry name" value="Glyco_transf_4"/>
    <property type="match status" value="1"/>
</dbReference>
<dbReference type="AlphaFoldDB" id="A0A317CPR3"/>
<dbReference type="Proteomes" id="UP000245539">
    <property type="component" value="Unassembled WGS sequence"/>
</dbReference>
<proteinExistence type="predicted"/>
<dbReference type="SUPFAM" id="SSF53756">
    <property type="entry name" value="UDP-Glycosyltransferase/glycogen phosphorylase"/>
    <property type="match status" value="1"/>
</dbReference>
<dbReference type="GO" id="GO:1901135">
    <property type="term" value="P:carbohydrate derivative metabolic process"/>
    <property type="evidence" value="ECO:0007669"/>
    <property type="project" value="UniProtKB-ARBA"/>
</dbReference>
<dbReference type="Pfam" id="PF00534">
    <property type="entry name" value="Glycos_transf_1"/>
    <property type="match status" value="1"/>
</dbReference>
<evidence type="ECO:0008006" key="5">
    <source>
        <dbReference type="Google" id="ProtNLM"/>
    </source>
</evidence>
<accession>A0A317CPR3</accession>
<sequence length="340" mass="38230">MILCLVLASDESGGLENHVLTLANNPLINEKYQVHLIAPDRFRNDVTTASFHALDATKSRKNPILLYKLVNLLRSIQPDVIHAHANKAASLISTIYPWLGFSCSKIATIHSEKRNTKGFSSFDTVIGVSHRVLNSVTNNNKVVIYNGVDVDMRRIRSRDFLQQTEQLSNKKILVMGRLVEVKRFDLLISIAGRLHDCDVLIVGEGKLRGQLESEVKKKKLNNVFFLGHRDDNIELMSASDLFVICSDREGFPYTLVESLRLHIPVVSTDVSDASLILPAENVVPVGDMEALYASIRKQIDDPEANKEKLENAFRWAQENTSLNNMIDQILKQYDFSLMSG</sequence>
<dbReference type="InterPro" id="IPR028098">
    <property type="entry name" value="Glyco_trans_4-like_N"/>
</dbReference>
<organism evidence="3 4">
    <name type="scientific">Leucothrix pacifica</name>
    <dbReference type="NCBI Taxonomy" id="1247513"/>
    <lineage>
        <taxon>Bacteria</taxon>
        <taxon>Pseudomonadati</taxon>
        <taxon>Pseudomonadota</taxon>
        <taxon>Gammaproteobacteria</taxon>
        <taxon>Thiotrichales</taxon>
        <taxon>Thiotrichaceae</taxon>
        <taxon>Leucothrix</taxon>
    </lineage>
</organism>
<dbReference type="InterPro" id="IPR001296">
    <property type="entry name" value="Glyco_trans_1"/>
</dbReference>
<dbReference type="GO" id="GO:0016757">
    <property type="term" value="F:glycosyltransferase activity"/>
    <property type="evidence" value="ECO:0007669"/>
    <property type="project" value="InterPro"/>
</dbReference>
<evidence type="ECO:0000259" key="1">
    <source>
        <dbReference type="Pfam" id="PF00534"/>
    </source>
</evidence>
<reference evidence="3 4" key="1">
    <citation type="submission" date="2018-05" db="EMBL/GenBank/DDBJ databases">
        <title>Leucothrix arctica sp. nov., isolated from Arctic seawater.</title>
        <authorList>
            <person name="Choi A."/>
            <person name="Baek K."/>
        </authorList>
    </citation>
    <scope>NUCLEOTIDE SEQUENCE [LARGE SCALE GENOMIC DNA]</scope>
    <source>
        <strain evidence="3 4">JCM 18388</strain>
    </source>
</reference>
<name>A0A317CPR3_9GAMM</name>
<protein>
    <recommendedName>
        <fullName evidence="5">Glycosyltransferase</fullName>
    </recommendedName>
</protein>
<dbReference type="Gene3D" id="3.40.50.2000">
    <property type="entry name" value="Glycogen Phosphorylase B"/>
    <property type="match status" value="2"/>
</dbReference>
<dbReference type="RefSeq" id="WP_109836272.1">
    <property type="nucleotide sequence ID" value="NZ_QGKM01000005.1"/>
</dbReference>
<dbReference type="PANTHER" id="PTHR12526:SF630">
    <property type="entry name" value="GLYCOSYLTRANSFERASE"/>
    <property type="match status" value="1"/>
</dbReference>
<comment type="caution">
    <text evidence="3">The sequence shown here is derived from an EMBL/GenBank/DDBJ whole genome shotgun (WGS) entry which is preliminary data.</text>
</comment>
<dbReference type="EMBL" id="QGKM01000005">
    <property type="protein sequence ID" value="PWR00218.1"/>
    <property type="molecule type" value="Genomic_DNA"/>
</dbReference>
<dbReference type="CDD" id="cd03801">
    <property type="entry name" value="GT4_PimA-like"/>
    <property type="match status" value="1"/>
</dbReference>
<dbReference type="OrthoDB" id="9795746at2"/>
<gene>
    <name evidence="3" type="ORF">DKW60_03505</name>
</gene>